<proteinExistence type="predicted"/>
<name>A0A1V1NYN8_9BACT</name>
<evidence type="ECO:0000313" key="2">
    <source>
        <dbReference type="Proteomes" id="UP000189670"/>
    </source>
</evidence>
<reference evidence="2" key="1">
    <citation type="submission" date="2012-11" db="EMBL/GenBank/DDBJ databases">
        <authorList>
            <person name="Lucero-Rivera Y.E."/>
            <person name="Tovar-Ramirez D."/>
        </authorList>
    </citation>
    <scope>NUCLEOTIDE SEQUENCE [LARGE SCALE GENOMIC DNA]</scope>
    <source>
        <strain evidence="2">Araruama</strain>
    </source>
</reference>
<sequence>MKKLLCICIGILIVGCVAHQTIPKLKEKVTKKPDAPELFAEKKNHTVMISPDASHVAVSLLPGVHHFVLCRIPIKHMDSVLYIKIKEDKLINIDRYLINADLDAQNPGIETKEGVKVYNHPEYRYNKKDETIDILMDLPLLYLLNEKITFDFHILAYNSDTRLVKELKKSLTFYWKPQKRKSTDDKPGLDYIDILVEKENTIANLENIQKQIISEMTYANMDRFDQTYRKSIERFVTQ</sequence>
<comment type="caution">
    <text evidence="1">The sequence shown here is derived from an EMBL/GenBank/DDBJ whole genome shotgun (WGS) entry which is preliminary data.</text>
</comment>
<dbReference type="AlphaFoldDB" id="A0A1V1NYN8"/>
<evidence type="ECO:0000313" key="1">
    <source>
        <dbReference type="EMBL" id="ETR67673.1"/>
    </source>
</evidence>
<dbReference type="EMBL" id="ATBP01001266">
    <property type="protein sequence ID" value="ETR67673.1"/>
    <property type="molecule type" value="Genomic_DNA"/>
</dbReference>
<accession>A0A1V1NYN8</accession>
<dbReference type="PROSITE" id="PS51257">
    <property type="entry name" value="PROKAR_LIPOPROTEIN"/>
    <property type="match status" value="1"/>
</dbReference>
<dbReference type="Proteomes" id="UP000189670">
    <property type="component" value="Unassembled WGS sequence"/>
</dbReference>
<protein>
    <recommendedName>
        <fullName evidence="3">Lipoprotein</fullName>
    </recommendedName>
</protein>
<evidence type="ECO:0008006" key="3">
    <source>
        <dbReference type="Google" id="ProtNLM"/>
    </source>
</evidence>
<organism evidence="1 2">
    <name type="scientific">Candidatus Magnetoglobus multicellularis str. Araruama</name>
    <dbReference type="NCBI Taxonomy" id="890399"/>
    <lineage>
        <taxon>Bacteria</taxon>
        <taxon>Pseudomonadati</taxon>
        <taxon>Thermodesulfobacteriota</taxon>
        <taxon>Desulfobacteria</taxon>
        <taxon>Desulfobacterales</taxon>
        <taxon>Desulfobacteraceae</taxon>
        <taxon>Candidatus Magnetoglobus</taxon>
    </lineage>
</organism>
<gene>
    <name evidence="1" type="ORF">OMM_05017</name>
</gene>